<protein>
    <recommendedName>
        <fullName evidence="3">Nucleoside 2-deoxyribosyltransferase</fullName>
    </recommendedName>
</protein>
<dbReference type="Proteomes" id="UP000279994">
    <property type="component" value="Unassembled WGS sequence"/>
</dbReference>
<evidence type="ECO:0008006" key="3">
    <source>
        <dbReference type="Google" id="ProtNLM"/>
    </source>
</evidence>
<organism evidence="1 2">
    <name type="scientific">Nocardioides pocheonensis</name>
    <dbReference type="NCBI Taxonomy" id="661485"/>
    <lineage>
        <taxon>Bacteria</taxon>
        <taxon>Bacillati</taxon>
        <taxon>Actinomycetota</taxon>
        <taxon>Actinomycetes</taxon>
        <taxon>Propionibacteriales</taxon>
        <taxon>Nocardioidaceae</taxon>
        <taxon>Nocardioides</taxon>
    </lineage>
</organism>
<name>A0A3N0GI59_9ACTN</name>
<keyword evidence="2" id="KW-1185">Reference proteome</keyword>
<dbReference type="RefSeq" id="WP_123224701.1">
    <property type="nucleotide sequence ID" value="NZ_RJSF01000046.1"/>
</dbReference>
<reference evidence="1 2" key="1">
    <citation type="submission" date="2018-11" db="EMBL/GenBank/DDBJ databases">
        <authorList>
            <person name="Li F."/>
        </authorList>
    </citation>
    <scope>NUCLEOTIDE SEQUENCE [LARGE SCALE GENOMIC DNA]</scope>
    <source>
        <strain evidence="1 2">Gsoil 818</strain>
    </source>
</reference>
<proteinExistence type="predicted"/>
<dbReference type="OrthoDB" id="5180013at2"/>
<comment type="caution">
    <text evidence="1">The sequence shown here is derived from an EMBL/GenBank/DDBJ whole genome shotgun (WGS) entry which is preliminary data.</text>
</comment>
<evidence type="ECO:0000313" key="1">
    <source>
        <dbReference type="EMBL" id="RNM12121.1"/>
    </source>
</evidence>
<dbReference type="AlphaFoldDB" id="A0A3N0GI59"/>
<gene>
    <name evidence="1" type="ORF">EFL26_20130</name>
</gene>
<dbReference type="EMBL" id="RJSF01000046">
    <property type="protein sequence ID" value="RNM12121.1"/>
    <property type="molecule type" value="Genomic_DNA"/>
</dbReference>
<accession>A0A3N0GI59</accession>
<evidence type="ECO:0000313" key="2">
    <source>
        <dbReference type="Proteomes" id="UP000279994"/>
    </source>
</evidence>
<sequence length="275" mass="30461">MYNLLVGFYDNTATGSRVFEHTDQALVDYVRPAGTLDVNRVLSFPALVMPEIGDSNAPPVARVGRITNLQLIGTDYRFTFVQNPGLPALSTGRVASLATELGIGQWELNRTHWAIKDLDLYEVLLAAEGIRHLAPQVFSFPVEAPVEPDLVAVMMPFGAEFNPVYAAIKESVEGLGLRCHRADDIWENHHIMDDVISLIWRCRLVVSDLTSKNANVFYETGVAHSLGRDVIQIAQSMDDVPFDLRSIRTLTYLRNGEGLADLKQSLAARIQTLLA</sequence>